<sequence length="202" mass="22456">MVKLENLACTVTQMDGFWPQKFYTRESTKAWEQALLKHNCDLFHLIGNASEQPPAVATFSTIRDPKTPGIQLTSVHAVAPLVITAQAFPYDGSQYVVWPASTASQTATVPNMPVHSSPISKNIPVNPSISGTGAILSVNYIKRNLIFGADHEMRRMDSQLEGVWPHIVDSEYMPIPEPVDSEYILEKIDSQYLLSELDMRPA</sequence>
<evidence type="ECO:0000313" key="2">
    <source>
        <dbReference type="WBParaSite" id="ALUE_0001013001-mRNA-1"/>
    </source>
</evidence>
<name>A0A0M3I1H6_ASCLU</name>
<protein>
    <submittedName>
        <fullName evidence="2">Enhancer of mRNA-decapping protein 4</fullName>
    </submittedName>
</protein>
<proteinExistence type="predicted"/>
<dbReference type="AlphaFoldDB" id="A0A0M3I1H6"/>
<dbReference type="WBParaSite" id="ALUE_0001013001-mRNA-1">
    <property type="protein sequence ID" value="ALUE_0001013001-mRNA-1"/>
    <property type="gene ID" value="ALUE_0001013001"/>
</dbReference>
<organism evidence="1 2">
    <name type="scientific">Ascaris lumbricoides</name>
    <name type="common">Giant roundworm</name>
    <dbReference type="NCBI Taxonomy" id="6252"/>
    <lineage>
        <taxon>Eukaryota</taxon>
        <taxon>Metazoa</taxon>
        <taxon>Ecdysozoa</taxon>
        <taxon>Nematoda</taxon>
        <taxon>Chromadorea</taxon>
        <taxon>Rhabditida</taxon>
        <taxon>Spirurina</taxon>
        <taxon>Ascaridomorpha</taxon>
        <taxon>Ascaridoidea</taxon>
        <taxon>Ascarididae</taxon>
        <taxon>Ascaris</taxon>
    </lineage>
</organism>
<reference evidence="2" key="1">
    <citation type="submission" date="2017-02" db="UniProtKB">
        <authorList>
            <consortium name="WormBaseParasite"/>
        </authorList>
    </citation>
    <scope>IDENTIFICATION</scope>
</reference>
<evidence type="ECO:0000313" key="1">
    <source>
        <dbReference type="Proteomes" id="UP000036681"/>
    </source>
</evidence>
<accession>A0A0M3I1H6</accession>
<keyword evidence="1" id="KW-1185">Reference proteome</keyword>
<dbReference type="Proteomes" id="UP000036681">
    <property type="component" value="Unplaced"/>
</dbReference>